<protein>
    <submittedName>
        <fullName evidence="2">Uncharacterized protein</fullName>
    </submittedName>
</protein>
<evidence type="ECO:0000256" key="1">
    <source>
        <dbReference type="SAM" id="MobiDB-lite"/>
    </source>
</evidence>
<sequence>MQNCRFGCSVRVRRSVSVCVPARSHQQTSSPTPTHSLQLTGTMATRGSSQPSRRGIQVLCVCDSVCSHVCSSSSAFLCVRHPFPRSKHMCIMLHILSMRGNPCAATVCIASLRCARFPHSSECISRLVWVCMCVREGKRHTGIGQ</sequence>
<evidence type="ECO:0000313" key="2">
    <source>
        <dbReference type="EMBL" id="MED6294551.1"/>
    </source>
</evidence>
<feature type="compositionally biased region" description="Polar residues" evidence="1">
    <location>
        <begin position="24"/>
        <end position="50"/>
    </location>
</feature>
<evidence type="ECO:0000313" key="3">
    <source>
        <dbReference type="Proteomes" id="UP001352852"/>
    </source>
</evidence>
<organism evidence="2 3">
    <name type="scientific">Characodon lateralis</name>
    <dbReference type="NCBI Taxonomy" id="208331"/>
    <lineage>
        <taxon>Eukaryota</taxon>
        <taxon>Metazoa</taxon>
        <taxon>Chordata</taxon>
        <taxon>Craniata</taxon>
        <taxon>Vertebrata</taxon>
        <taxon>Euteleostomi</taxon>
        <taxon>Actinopterygii</taxon>
        <taxon>Neopterygii</taxon>
        <taxon>Teleostei</taxon>
        <taxon>Neoteleostei</taxon>
        <taxon>Acanthomorphata</taxon>
        <taxon>Ovalentaria</taxon>
        <taxon>Atherinomorphae</taxon>
        <taxon>Cyprinodontiformes</taxon>
        <taxon>Goodeidae</taxon>
        <taxon>Characodon</taxon>
    </lineage>
</organism>
<feature type="region of interest" description="Disordered" evidence="1">
    <location>
        <begin position="23"/>
        <end position="50"/>
    </location>
</feature>
<gene>
    <name evidence="2" type="ORF">CHARACLAT_022233</name>
</gene>
<dbReference type="Proteomes" id="UP001352852">
    <property type="component" value="Unassembled WGS sequence"/>
</dbReference>
<keyword evidence="3" id="KW-1185">Reference proteome</keyword>
<comment type="caution">
    <text evidence="2">The sequence shown here is derived from an EMBL/GenBank/DDBJ whole genome shotgun (WGS) entry which is preliminary data.</text>
</comment>
<dbReference type="EMBL" id="JAHUTJ010076017">
    <property type="protein sequence ID" value="MED6294551.1"/>
    <property type="molecule type" value="Genomic_DNA"/>
</dbReference>
<proteinExistence type="predicted"/>
<name>A0ABU7F5I9_9TELE</name>
<reference evidence="2 3" key="1">
    <citation type="submission" date="2021-06" db="EMBL/GenBank/DDBJ databases">
        <authorList>
            <person name="Palmer J.M."/>
        </authorList>
    </citation>
    <scope>NUCLEOTIDE SEQUENCE [LARGE SCALE GENOMIC DNA]</scope>
    <source>
        <strain evidence="2 3">CL_MEX2019</strain>
        <tissue evidence="2">Muscle</tissue>
    </source>
</reference>
<accession>A0ABU7F5I9</accession>